<dbReference type="PROSITE" id="PS00063">
    <property type="entry name" value="ALDOKETO_REDUCTASE_3"/>
    <property type="match status" value="1"/>
</dbReference>
<feature type="binding site" evidence="4">
    <location>
        <position position="121"/>
    </location>
    <ligand>
        <name>substrate</name>
    </ligand>
</feature>
<feature type="domain" description="NADP-dependent oxidoreductase" evidence="6">
    <location>
        <begin position="33"/>
        <end position="275"/>
    </location>
</feature>
<dbReference type="InterPro" id="IPR023210">
    <property type="entry name" value="NADP_OxRdtase_dom"/>
</dbReference>
<keyword evidence="8" id="KW-1185">Reference proteome</keyword>
<evidence type="ECO:0000256" key="2">
    <source>
        <dbReference type="ARBA" id="ARBA00023002"/>
    </source>
</evidence>
<keyword evidence="2" id="KW-0560">Oxidoreductase</keyword>
<dbReference type="Pfam" id="PF00248">
    <property type="entry name" value="Aldo_ket_red"/>
    <property type="match status" value="1"/>
</dbReference>
<dbReference type="Proteomes" id="UP000799750">
    <property type="component" value="Unassembled WGS sequence"/>
</dbReference>
<dbReference type="PRINTS" id="PR00069">
    <property type="entry name" value="ALDKETRDTASE"/>
</dbReference>
<evidence type="ECO:0000256" key="4">
    <source>
        <dbReference type="PIRSR" id="PIRSR000097-2"/>
    </source>
</evidence>
<dbReference type="PIRSF" id="PIRSF000097">
    <property type="entry name" value="AKR"/>
    <property type="match status" value="1"/>
</dbReference>
<dbReference type="InterPro" id="IPR036812">
    <property type="entry name" value="NAD(P)_OxRdtase_dom_sf"/>
</dbReference>
<dbReference type="CDD" id="cd19071">
    <property type="entry name" value="AKR_AKR1-5-like"/>
    <property type="match status" value="1"/>
</dbReference>
<dbReference type="InterPro" id="IPR018170">
    <property type="entry name" value="Aldo/ket_reductase_CS"/>
</dbReference>
<evidence type="ECO:0000313" key="7">
    <source>
        <dbReference type="EMBL" id="KAF2490785.1"/>
    </source>
</evidence>
<evidence type="ECO:0000256" key="5">
    <source>
        <dbReference type="PIRSR" id="PIRSR000097-3"/>
    </source>
</evidence>
<accession>A0A6A6QEG2</accession>
<dbReference type="EMBL" id="MU004196">
    <property type="protein sequence ID" value="KAF2490785.1"/>
    <property type="molecule type" value="Genomic_DNA"/>
</dbReference>
<proteinExistence type="inferred from homology"/>
<dbReference type="Gene3D" id="3.20.20.100">
    <property type="entry name" value="NADP-dependent oxidoreductase domain"/>
    <property type="match status" value="1"/>
</dbReference>
<name>A0A6A6QEG2_9PEZI</name>
<evidence type="ECO:0000259" key="6">
    <source>
        <dbReference type="Pfam" id="PF00248"/>
    </source>
</evidence>
<evidence type="ECO:0000256" key="1">
    <source>
        <dbReference type="ARBA" id="ARBA00007905"/>
    </source>
</evidence>
<dbReference type="FunFam" id="3.20.20.100:FF:000015">
    <property type="entry name" value="Oxidoreductase, aldo/keto reductase family"/>
    <property type="match status" value="1"/>
</dbReference>
<dbReference type="GO" id="GO:0016491">
    <property type="term" value="F:oxidoreductase activity"/>
    <property type="evidence" value="ECO:0007669"/>
    <property type="project" value="UniProtKB-KW"/>
</dbReference>
<reference evidence="7" key="1">
    <citation type="journal article" date="2020" name="Stud. Mycol.">
        <title>101 Dothideomycetes genomes: a test case for predicting lifestyles and emergence of pathogens.</title>
        <authorList>
            <person name="Haridas S."/>
            <person name="Albert R."/>
            <person name="Binder M."/>
            <person name="Bloem J."/>
            <person name="Labutti K."/>
            <person name="Salamov A."/>
            <person name="Andreopoulos B."/>
            <person name="Baker S."/>
            <person name="Barry K."/>
            <person name="Bills G."/>
            <person name="Bluhm B."/>
            <person name="Cannon C."/>
            <person name="Castanera R."/>
            <person name="Culley D."/>
            <person name="Daum C."/>
            <person name="Ezra D."/>
            <person name="Gonzalez J."/>
            <person name="Henrissat B."/>
            <person name="Kuo A."/>
            <person name="Liang C."/>
            <person name="Lipzen A."/>
            <person name="Lutzoni F."/>
            <person name="Magnuson J."/>
            <person name="Mondo S."/>
            <person name="Nolan M."/>
            <person name="Ohm R."/>
            <person name="Pangilinan J."/>
            <person name="Park H.-J."/>
            <person name="Ramirez L."/>
            <person name="Alfaro M."/>
            <person name="Sun H."/>
            <person name="Tritt A."/>
            <person name="Yoshinaga Y."/>
            <person name="Zwiers L.-H."/>
            <person name="Turgeon B."/>
            <person name="Goodwin S."/>
            <person name="Spatafora J."/>
            <person name="Crous P."/>
            <person name="Grigoriev I."/>
        </authorList>
    </citation>
    <scope>NUCLEOTIDE SEQUENCE</scope>
    <source>
        <strain evidence="7">CBS 269.34</strain>
    </source>
</reference>
<comment type="similarity">
    <text evidence="1">Belongs to the aldo/keto reductase family.</text>
</comment>
<feature type="site" description="Lowers pKa of active site Tyr" evidence="5">
    <location>
        <position position="89"/>
    </location>
</feature>
<protein>
    <submittedName>
        <fullName evidence="7">Aldo-keto reductase family 1 member E1</fullName>
    </submittedName>
</protein>
<dbReference type="OrthoDB" id="416253at2759"/>
<sequence>MASQTFSLASRIKLANGLSMPQIHLGVYLASGKEAAQSVKWALEAGYRAIDSAQMYHNEKESGTAILRFLASDANTAGLTREDIHYTTKLASNSTYDAARKSISQSVKACGLGYIDLFLLHSPYGGKRARLESWRAVEDAIDEGEVKIGGVSNYGVKHLEELIASKPRILPAVNQIEVHPFNTRTDITEFCAANGIVVEAYAPLVRALRMKHPTIASLADKYGCTPGQLLVRWSLQHGYVPLPKSVKQARIVENADIGGFAIGAEDMAAMDALDEYLVTDWDPTDCP</sequence>
<dbReference type="PANTHER" id="PTHR43827:SF13">
    <property type="entry name" value="ALDO_KETO REDUCTASE FAMILY PROTEIN"/>
    <property type="match status" value="1"/>
</dbReference>
<dbReference type="PANTHER" id="PTHR43827">
    <property type="entry name" value="2,5-DIKETO-D-GLUCONIC ACID REDUCTASE"/>
    <property type="match status" value="1"/>
</dbReference>
<gene>
    <name evidence="7" type="ORF">BU16DRAFT_530406</name>
</gene>
<feature type="active site" description="Proton donor" evidence="3">
    <location>
        <position position="56"/>
    </location>
</feature>
<dbReference type="InterPro" id="IPR020471">
    <property type="entry name" value="AKR"/>
</dbReference>
<dbReference type="AlphaFoldDB" id="A0A6A6QEG2"/>
<dbReference type="SUPFAM" id="SSF51430">
    <property type="entry name" value="NAD(P)-linked oxidoreductase"/>
    <property type="match status" value="1"/>
</dbReference>
<organism evidence="7 8">
    <name type="scientific">Lophium mytilinum</name>
    <dbReference type="NCBI Taxonomy" id="390894"/>
    <lineage>
        <taxon>Eukaryota</taxon>
        <taxon>Fungi</taxon>
        <taxon>Dikarya</taxon>
        <taxon>Ascomycota</taxon>
        <taxon>Pezizomycotina</taxon>
        <taxon>Dothideomycetes</taxon>
        <taxon>Pleosporomycetidae</taxon>
        <taxon>Mytilinidiales</taxon>
        <taxon>Mytilinidiaceae</taxon>
        <taxon>Lophium</taxon>
    </lineage>
</organism>
<evidence type="ECO:0000256" key="3">
    <source>
        <dbReference type="PIRSR" id="PIRSR000097-1"/>
    </source>
</evidence>
<evidence type="ECO:0000313" key="8">
    <source>
        <dbReference type="Proteomes" id="UP000799750"/>
    </source>
</evidence>